<dbReference type="STRING" id="415425.SAMN05444363_1671"/>
<evidence type="ECO:0000259" key="1">
    <source>
        <dbReference type="Pfam" id="PF00571"/>
    </source>
</evidence>
<proteinExistence type="predicted"/>
<dbReference type="Proteomes" id="UP000184488">
    <property type="component" value="Unassembled WGS sequence"/>
</dbReference>
<dbReference type="AlphaFoldDB" id="A0A1M6DWE0"/>
<name>A0A1M6DWE0_9FLAO</name>
<dbReference type="RefSeq" id="WP_073310333.1">
    <property type="nucleotide sequence ID" value="NZ_FQZI01000002.1"/>
</dbReference>
<keyword evidence="3" id="KW-1185">Reference proteome</keyword>
<gene>
    <name evidence="2" type="ORF">SAMN05444363_1671</name>
</gene>
<dbReference type="InterPro" id="IPR046342">
    <property type="entry name" value="CBS_dom_sf"/>
</dbReference>
<organism evidence="2 3">
    <name type="scientific">Flavobacterium terrae</name>
    <dbReference type="NCBI Taxonomy" id="415425"/>
    <lineage>
        <taxon>Bacteria</taxon>
        <taxon>Pseudomonadati</taxon>
        <taxon>Bacteroidota</taxon>
        <taxon>Flavobacteriia</taxon>
        <taxon>Flavobacteriales</taxon>
        <taxon>Flavobacteriaceae</taxon>
        <taxon>Flavobacterium</taxon>
    </lineage>
</organism>
<feature type="domain" description="CBS" evidence="1">
    <location>
        <begin position="80"/>
        <end position="117"/>
    </location>
</feature>
<reference evidence="3" key="1">
    <citation type="submission" date="2016-11" db="EMBL/GenBank/DDBJ databases">
        <authorList>
            <person name="Varghese N."/>
            <person name="Submissions S."/>
        </authorList>
    </citation>
    <scope>NUCLEOTIDE SEQUENCE [LARGE SCALE GENOMIC DNA]</scope>
    <source>
        <strain evidence="3">DSM 18829</strain>
    </source>
</reference>
<feature type="domain" description="CBS" evidence="1">
    <location>
        <begin position="5"/>
        <end position="53"/>
    </location>
</feature>
<evidence type="ECO:0000313" key="2">
    <source>
        <dbReference type="EMBL" id="SHI77495.1"/>
    </source>
</evidence>
<sequence length="219" mass="25316">MTNLADYITQDLKPLDIQESIAVVQDFFLDLPFSHFPVLENGIFIGSVSSEDIENFDSSKRLSDYKYTFEGFFTRKYSVLLDVLDDFAKNETTVLPVLDDQNNFIGYYELEDVIKVFNETPFLKELGAVIIVEKGINDYSFSQIAQIIEGNNSKVLGAFLSNIETDKVQITVKIAEGGINEIIQTFRRYEYEIISEHQEDDYLKTLKERSDYLDRYLNM</sequence>
<dbReference type="Gene3D" id="3.10.580.10">
    <property type="entry name" value="CBS-domain"/>
    <property type="match status" value="1"/>
</dbReference>
<dbReference type="Pfam" id="PF00571">
    <property type="entry name" value="CBS"/>
    <property type="match status" value="2"/>
</dbReference>
<dbReference type="SUPFAM" id="SSF54631">
    <property type="entry name" value="CBS-domain pair"/>
    <property type="match status" value="1"/>
</dbReference>
<dbReference type="EMBL" id="FQZI01000002">
    <property type="protein sequence ID" value="SHI77495.1"/>
    <property type="molecule type" value="Genomic_DNA"/>
</dbReference>
<dbReference type="InterPro" id="IPR000644">
    <property type="entry name" value="CBS_dom"/>
</dbReference>
<accession>A0A1M6DWE0</accession>
<protein>
    <recommendedName>
        <fullName evidence="1">CBS domain-containing protein</fullName>
    </recommendedName>
</protein>
<dbReference type="OrthoDB" id="1523762at2"/>
<evidence type="ECO:0000313" key="3">
    <source>
        <dbReference type="Proteomes" id="UP000184488"/>
    </source>
</evidence>